<evidence type="ECO:0000256" key="2">
    <source>
        <dbReference type="SAM" id="MobiDB-lite"/>
    </source>
</evidence>
<sequence length="295" mass="33894">MEEKSKLPQGICLELPLIGMRISRAPSPAEDYHVHSNKEPPNLEEAIEIAEQVGAGKYYGKNKIEREKTQERKLEDDIDQLIQKMQQISLSYASLTSVLAAQETSAINPLDPLELAPITKVLRHENATIVVNADTWCEIVCLKEVTEMDILMFYKIEETYKTGQPKTKKEFNLRSHTRARPMQVEETIDQPSNSKKQRSKRQLSIIDQIKPYDIADDILRIQSSATIAQMLNYLNQRRNLTRILCRKLAPAEANNINHVTQTLDSNKESDGMENLLVELEFEEEELQECETYYSE</sequence>
<name>A0A397U2B6_9GLOM</name>
<evidence type="ECO:0000313" key="4">
    <source>
        <dbReference type="Proteomes" id="UP000266673"/>
    </source>
</evidence>
<keyword evidence="1" id="KW-0175">Coiled coil</keyword>
<dbReference type="Proteomes" id="UP000266673">
    <property type="component" value="Unassembled WGS sequence"/>
</dbReference>
<feature type="region of interest" description="Disordered" evidence="2">
    <location>
        <begin position="167"/>
        <end position="201"/>
    </location>
</feature>
<dbReference type="OrthoDB" id="10662136at2759"/>
<dbReference type="AlphaFoldDB" id="A0A397U2B6"/>
<protein>
    <submittedName>
        <fullName evidence="3">Uncharacterized protein</fullName>
    </submittedName>
</protein>
<comment type="caution">
    <text evidence="3">The sequence shown here is derived from an EMBL/GenBank/DDBJ whole genome shotgun (WGS) entry which is preliminary data.</text>
</comment>
<dbReference type="EMBL" id="QKWP01002186">
    <property type="protein sequence ID" value="RIB04415.1"/>
    <property type="molecule type" value="Genomic_DNA"/>
</dbReference>
<organism evidence="3 4">
    <name type="scientific">Gigaspora rosea</name>
    <dbReference type="NCBI Taxonomy" id="44941"/>
    <lineage>
        <taxon>Eukaryota</taxon>
        <taxon>Fungi</taxon>
        <taxon>Fungi incertae sedis</taxon>
        <taxon>Mucoromycota</taxon>
        <taxon>Glomeromycotina</taxon>
        <taxon>Glomeromycetes</taxon>
        <taxon>Diversisporales</taxon>
        <taxon>Gigasporaceae</taxon>
        <taxon>Gigaspora</taxon>
    </lineage>
</organism>
<feature type="coiled-coil region" evidence="1">
    <location>
        <begin position="64"/>
        <end position="91"/>
    </location>
</feature>
<proteinExistence type="predicted"/>
<keyword evidence="4" id="KW-1185">Reference proteome</keyword>
<evidence type="ECO:0000256" key="1">
    <source>
        <dbReference type="SAM" id="Coils"/>
    </source>
</evidence>
<gene>
    <name evidence="3" type="ORF">C2G38_2254393</name>
</gene>
<reference evidence="3 4" key="1">
    <citation type="submission" date="2018-06" db="EMBL/GenBank/DDBJ databases">
        <title>Comparative genomics reveals the genomic features of Rhizophagus irregularis, R. cerebriforme, R. diaphanum and Gigaspora rosea, and their symbiotic lifestyle signature.</title>
        <authorList>
            <person name="Morin E."/>
            <person name="San Clemente H."/>
            <person name="Chen E.C.H."/>
            <person name="De La Providencia I."/>
            <person name="Hainaut M."/>
            <person name="Kuo A."/>
            <person name="Kohler A."/>
            <person name="Murat C."/>
            <person name="Tang N."/>
            <person name="Roy S."/>
            <person name="Loubradou J."/>
            <person name="Henrissat B."/>
            <person name="Grigoriev I.V."/>
            <person name="Corradi N."/>
            <person name="Roux C."/>
            <person name="Martin F.M."/>
        </authorList>
    </citation>
    <scope>NUCLEOTIDE SEQUENCE [LARGE SCALE GENOMIC DNA]</scope>
    <source>
        <strain evidence="3 4">DAOM 194757</strain>
    </source>
</reference>
<accession>A0A397U2B6</accession>
<evidence type="ECO:0000313" key="3">
    <source>
        <dbReference type="EMBL" id="RIB04415.1"/>
    </source>
</evidence>